<name>A0AAC9EX51_9PROT</name>
<dbReference type="Gene3D" id="2.40.128.130">
    <property type="entry name" value="Autotransporter beta-domain"/>
    <property type="match status" value="1"/>
</dbReference>
<proteinExistence type="predicted"/>
<dbReference type="InterPro" id="IPR005546">
    <property type="entry name" value="Autotransporte_beta"/>
</dbReference>
<reference evidence="3 4" key="2">
    <citation type="journal article" date="2016" name="Genome Announc.">
        <title>Complete Genome Sequence of a Strain of Azospirillum thiophilum Isolated from a Sulfide Spring.</title>
        <authorList>
            <person name="Fomenkov A."/>
            <person name="Vincze T."/>
            <person name="Grabovich M."/>
            <person name="Anton B.P."/>
            <person name="Dubinina G."/>
            <person name="Orlova M."/>
            <person name="Belousova E."/>
            <person name="Roberts R.J."/>
        </authorList>
    </citation>
    <scope>NUCLEOTIDE SEQUENCE [LARGE SCALE GENOMIC DNA]</scope>
    <source>
        <strain evidence="3 4">BV-S</strain>
    </source>
</reference>
<dbReference type="SMART" id="SM00869">
    <property type="entry name" value="Autotransporter"/>
    <property type="match status" value="1"/>
</dbReference>
<reference evidence="4" key="1">
    <citation type="submission" date="2015-08" db="EMBL/GenBank/DDBJ databases">
        <title>Complete Genome Sequence of Azospirillum thiophilum BV-S.</title>
        <authorList>
            <person name="Fomenkov A."/>
            <person name="Vincze T."/>
            <person name="Grabovich M."/>
            <person name="Dubinina G."/>
            <person name="Orlova M."/>
            <person name="Belousova E."/>
            <person name="Roberts R.J."/>
        </authorList>
    </citation>
    <scope>NUCLEOTIDE SEQUENCE [LARGE SCALE GENOMIC DNA]</scope>
    <source>
        <strain evidence="4">BV-S</strain>
    </source>
</reference>
<evidence type="ECO:0000259" key="2">
    <source>
        <dbReference type="PROSITE" id="PS51208"/>
    </source>
</evidence>
<dbReference type="AlphaFoldDB" id="A0AAC9EX51"/>
<evidence type="ECO:0000313" key="4">
    <source>
        <dbReference type="Proteomes" id="UP000069935"/>
    </source>
</evidence>
<accession>A0AAC9EX51</accession>
<dbReference type="Proteomes" id="UP000069935">
    <property type="component" value="Chromosome 1"/>
</dbReference>
<gene>
    <name evidence="3" type="ORF">AL072_05915</name>
</gene>
<dbReference type="KEGG" id="ati:AL072_05915"/>
<protein>
    <recommendedName>
        <fullName evidence="2">Autotransporter domain-containing protein</fullName>
    </recommendedName>
</protein>
<evidence type="ECO:0000256" key="1">
    <source>
        <dbReference type="SAM" id="MobiDB-lite"/>
    </source>
</evidence>
<evidence type="ECO:0000313" key="3">
    <source>
        <dbReference type="EMBL" id="ALG70522.1"/>
    </source>
</evidence>
<dbReference type="InterPro" id="IPR036709">
    <property type="entry name" value="Autotransporte_beta_dom_sf"/>
</dbReference>
<dbReference type="InterPro" id="IPR030895">
    <property type="entry name" value="T5SS_PEPC_rpt"/>
</dbReference>
<sequence>MCLLASTALTGGSVCAEILTSGTTSPTFGTESNSTVAGSVGVGIGGTGTLTVNRGSTLTTTGAGNGVILGTGSSSASGTALVSGGGRIDSLFFGVGLDGNGTLQVSGTGSRIVATTANGLQLSPSQLDGGGIQVGRNSGSVGQFNVLNGATATVEGGAQGSTALGSYMNIARNQGSRGSVLVEGTGSTLTFTQARLPNFAAGEYEPSVSIGRGGNGAMILRNGGTVALTGGVGPASLSVARDAGALGTLEVTGSGSQLLMSGTGTSNNPVAISIGRGGSGSATVSQGGLLSVDAGSGVANVSVGRDAGAVGTLTVSGSGSRMTVNGSGSGVDTTWMSVGRYGTGRLVVEDGATLTVNNGDGIYGGLVFSGSRTISASEAGNAFATIQGRGTTVNVQGSSAVFSVGESGRADVTVTDNATVNTLDLSIGSNSGAAGTLMVSGGGSVRLSGTDSNGGLGAAALVGDAGTGILTVSGGGSLVVDAAASGSRNGVFVGARSGGIGTLTVTGSGSLVDAGSLLGVGIGQDGRNGGAATVTVSDGGELRAGTVLLGSATGTASTSKILSVLNGGKVTAGEVQVNPGGRLVGTGTVAGRVTLNGGVLSTGSSIGTMTIGNGLTVNSGTVLVKVNGAAAGQYDIYAVNGAATFNGGTVTMQFADNLQPADGDRYHFLTTTQGAEGQAAVVAQANRSGVAVELVPTAQPGSFDLVVTGGGTAAAATAEAVSNTAQEQGRATVRSVVTSVSTRIRDTFTARRGDTKSGSPQQVGLAAGDTPGQGAAVWADGGFSRLRNENSSDGFSGYTRNLLFGADYSVADGFVVGGAIGWERSTLSLRLNDGKRTGTGITAVGYAGYQFTDWLNADVQAGATRLTNTLKQYRAGTADEGRFASTRLFAAANLNATWQMGDVGLAALSGVSVSRETFASYELSGGSRVSPDSVYLGQVRAGGEASYRFDQVTPYVSAVYEVDVRNSSGGDRSGAILGGGLRSTPMDNLTVGLFGSAQVLRKDDKAYTVSANVRYAF</sequence>
<feature type="region of interest" description="Disordered" evidence="1">
    <location>
        <begin position="751"/>
        <end position="771"/>
    </location>
</feature>
<dbReference type="NCBIfam" id="TIGR04393">
    <property type="entry name" value="rpt_T5SS_PEPC"/>
    <property type="match status" value="2"/>
</dbReference>
<dbReference type="SUPFAM" id="SSF103515">
    <property type="entry name" value="Autotransporter"/>
    <property type="match status" value="1"/>
</dbReference>
<organism evidence="3 4">
    <name type="scientific">Azospirillum thiophilum</name>
    <dbReference type="NCBI Taxonomy" id="528244"/>
    <lineage>
        <taxon>Bacteria</taxon>
        <taxon>Pseudomonadati</taxon>
        <taxon>Pseudomonadota</taxon>
        <taxon>Alphaproteobacteria</taxon>
        <taxon>Rhodospirillales</taxon>
        <taxon>Azospirillaceae</taxon>
        <taxon>Azospirillum</taxon>
    </lineage>
</organism>
<dbReference type="EMBL" id="CP012401">
    <property type="protein sequence ID" value="ALG70522.1"/>
    <property type="molecule type" value="Genomic_DNA"/>
</dbReference>
<feature type="domain" description="Autotransporter" evidence="2">
    <location>
        <begin position="770"/>
        <end position="1017"/>
    </location>
</feature>
<dbReference type="PROSITE" id="PS51208">
    <property type="entry name" value="AUTOTRANSPORTER"/>
    <property type="match status" value="1"/>
</dbReference>
<keyword evidence="4" id="KW-1185">Reference proteome</keyword>